<feature type="region of interest" description="Disordered" evidence="3">
    <location>
        <begin position="89"/>
        <end position="161"/>
    </location>
</feature>
<protein>
    <recommendedName>
        <fullName evidence="7">Zinc-finger domain-containing protein</fullName>
    </recommendedName>
</protein>
<feature type="compositionally biased region" description="Polar residues" evidence="3">
    <location>
        <begin position="232"/>
        <end position="241"/>
    </location>
</feature>
<dbReference type="EMBL" id="BMWD01000021">
    <property type="protein sequence ID" value="GGX78554.1"/>
    <property type="molecule type" value="Genomic_DNA"/>
</dbReference>
<dbReference type="AlphaFoldDB" id="A0A918U0M3"/>
<feature type="region of interest" description="Disordered" evidence="3">
    <location>
        <begin position="1"/>
        <end position="24"/>
    </location>
</feature>
<keyword evidence="4" id="KW-0812">Transmembrane</keyword>
<name>A0A918U0M3_9ACTN</name>
<evidence type="ECO:0000256" key="1">
    <source>
        <dbReference type="ARBA" id="ARBA00023015"/>
    </source>
</evidence>
<feature type="compositionally biased region" description="Polar residues" evidence="3">
    <location>
        <begin position="115"/>
        <end position="135"/>
    </location>
</feature>
<dbReference type="Proteomes" id="UP000645555">
    <property type="component" value="Unassembled WGS sequence"/>
</dbReference>
<reference evidence="5" key="1">
    <citation type="journal article" date="2014" name="Int. J. Syst. Evol. Microbiol.">
        <title>Complete genome sequence of Corynebacterium casei LMG S-19264T (=DSM 44701T), isolated from a smear-ripened cheese.</title>
        <authorList>
            <consortium name="US DOE Joint Genome Institute (JGI-PGF)"/>
            <person name="Walter F."/>
            <person name="Albersmeier A."/>
            <person name="Kalinowski J."/>
            <person name="Ruckert C."/>
        </authorList>
    </citation>
    <scope>NUCLEOTIDE SEQUENCE</scope>
    <source>
        <strain evidence="5">JCM 4956</strain>
    </source>
</reference>
<accession>A0A918U0M3</accession>
<keyword evidence="1" id="KW-0805">Transcription regulation</keyword>
<feature type="region of interest" description="Disordered" evidence="3">
    <location>
        <begin position="223"/>
        <end position="253"/>
    </location>
</feature>
<gene>
    <name evidence="5" type="ORF">GCM10010515_52870</name>
</gene>
<dbReference type="Gene3D" id="1.10.10.1320">
    <property type="entry name" value="Anti-sigma factor, zinc-finger domain"/>
    <property type="match status" value="1"/>
</dbReference>
<feature type="compositionally biased region" description="Polar residues" evidence="3">
    <location>
        <begin position="186"/>
        <end position="206"/>
    </location>
</feature>
<keyword evidence="4" id="KW-0472">Membrane</keyword>
<keyword evidence="6" id="KW-1185">Reference proteome</keyword>
<evidence type="ECO:0000313" key="6">
    <source>
        <dbReference type="Proteomes" id="UP000645555"/>
    </source>
</evidence>
<proteinExistence type="predicted"/>
<evidence type="ECO:0000256" key="2">
    <source>
        <dbReference type="ARBA" id="ARBA00023163"/>
    </source>
</evidence>
<keyword evidence="2" id="KW-0804">Transcription</keyword>
<sequence>MTSTTGTAGHPDVAEIADLGEGLLPPTRTADVRRHLEDCVLCTDVYESLEEIRGTLGTLPGPPRMPDDVAGRIDAALAAEALLHATAADVSHPEADADADSTEGDTTGVPATVGSPGTASGARSATHVSRETSTAVDRPAGRPRATTGPGRANRTPRGRRRTAVLGAVFTAAALGIGSLLLQTLGSDGSGKDTSSPSTEQSDTANTLAEEKLEARVADLLADVEKKKENGGPRSSNPQSEGSEAPSILNSPAVPVPECVRQGIGRDGEALAAEEGVYDGTPAYLVVLPDATDATRVNAYVVDSACVDKRSITAGKVLLQQSYPRN</sequence>
<keyword evidence="4" id="KW-1133">Transmembrane helix</keyword>
<comment type="caution">
    <text evidence="5">The sequence shown here is derived from an EMBL/GenBank/DDBJ whole genome shotgun (WGS) entry which is preliminary data.</text>
</comment>
<evidence type="ECO:0000256" key="4">
    <source>
        <dbReference type="SAM" id="Phobius"/>
    </source>
</evidence>
<dbReference type="InterPro" id="IPR041916">
    <property type="entry name" value="Anti_sigma_zinc_sf"/>
</dbReference>
<feature type="region of interest" description="Disordered" evidence="3">
    <location>
        <begin position="186"/>
        <end position="207"/>
    </location>
</feature>
<evidence type="ECO:0000256" key="3">
    <source>
        <dbReference type="SAM" id="MobiDB-lite"/>
    </source>
</evidence>
<reference evidence="5" key="2">
    <citation type="submission" date="2020-09" db="EMBL/GenBank/DDBJ databases">
        <authorList>
            <person name="Sun Q."/>
            <person name="Ohkuma M."/>
        </authorList>
    </citation>
    <scope>NUCLEOTIDE SEQUENCE</scope>
    <source>
        <strain evidence="5">JCM 4956</strain>
    </source>
</reference>
<evidence type="ECO:0000313" key="5">
    <source>
        <dbReference type="EMBL" id="GGX78554.1"/>
    </source>
</evidence>
<evidence type="ECO:0008006" key="7">
    <source>
        <dbReference type="Google" id="ProtNLM"/>
    </source>
</evidence>
<feature type="transmembrane region" description="Helical" evidence="4">
    <location>
        <begin position="163"/>
        <end position="181"/>
    </location>
</feature>
<dbReference type="RefSeq" id="WP_190038077.1">
    <property type="nucleotide sequence ID" value="NZ_BMWD01000021.1"/>
</dbReference>
<organism evidence="5 6">
    <name type="scientific">Streptomyces fructofermentans</name>
    <dbReference type="NCBI Taxonomy" id="152141"/>
    <lineage>
        <taxon>Bacteria</taxon>
        <taxon>Bacillati</taxon>
        <taxon>Actinomycetota</taxon>
        <taxon>Actinomycetes</taxon>
        <taxon>Kitasatosporales</taxon>
        <taxon>Streptomycetaceae</taxon>
        <taxon>Streptomyces</taxon>
    </lineage>
</organism>